<feature type="transmembrane region" description="Helical" evidence="1">
    <location>
        <begin position="55"/>
        <end position="74"/>
    </location>
</feature>
<dbReference type="Proteomes" id="UP001152797">
    <property type="component" value="Unassembled WGS sequence"/>
</dbReference>
<feature type="transmembrane region" description="Helical" evidence="1">
    <location>
        <begin position="133"/>
        <end position="153"/>
    </location>
</feature>
<feature type="transmembrane region" description="Helical" evidence="1">
    <location>
        <begin position="818"/>
        <end position="835"/>
    </location>
</feature>
<gene>
    <name evidence="2" type="ORF">C1SCF055_LOCUS15220</name>
</gene>
<proteinExistence type="predicted"/>
<feature type="transmembrane region" description="Helical" evidence="1">
    <location>
        <begin position="94"/>
        <end position="112"/>
    </location>
</feature>
<feature type="transmembrane region" description="Helical" evidence="1">
    <location>
        <begin position="761"/>
        <end position="782"/>
    </location>
</feature>
<feature type="transmembrane region" description="Helical" evidence="1">
    <location>
        <begin position="260"/>
        <end position="282"/>
    </location>
</feature>
<dbReference type="EMBL" id="CAMXCT020001224">
    <property type="protein sequence ID" value="CAL1141361.1"/>
    <property type="molecule type" value="Genomic_DNA"/>
</dbReference>
<dbReference type="EMBL" id="CAMXCT010001224">
    <property type="protein sequence ID" value="CAI3987986.1"/>
    <property type="molecule type" value="Genomic_DNA"/>
</dbReference>
<feature type="transmembrane region" description="Helical" evidence="1">
    <location>
        <begin position="357"/>
        <end position="376"/>
    </location>
</feature>
<feature type="transmembrane region" description="Helical" evidence="1">
    <location>
        <begin position="696"/>
        <end position="716"/>
    </location>
</feature>
<feature type="transmembrane region" description="Helical" evidence="1">
    <location>
        <begin position="216"/>
        <end position="240"/>
    </location>
</feature>
<name>A0A9P1CCX9_9DINO</name>
<feature type="transmembrane region" description="Helical" evidence="1">
    <location>
        <begin position="159"/>
        <end position="176"/>
    </location>
</feature>
<reference evidence="3" key="2">
    <citation type="submission" date="2024-04" db="EMBL/GenBank/DDBJ databases">
        <authorList>
            <person name="Chen Y."/>
            <person name="Shah S."/>
            <person name="Dougan E. K."/>
            <person name="Thang M."/>
            <person name="Chan C."/>
        </authorList>
    </citation>
    <scope>NUCLEOTIDE SEQUENCE [LARGE SCALE GENOMIC DNA]</scope>
</reference>
<feature type="transmembrane region" description="Helical" evidence="1">
    <location>
        <begin position="496"/>
        <end position="521"/>
    </location>
</feature>
<accession>A0A9P1CCX9</accession>
<evidence type="ECO:0000313" key="3">
    <source>
        <dbReference type="EMBL" id="CAL1141361.1"/>
    </source>
</evidence>
<dbReference type="EMBL" id="CAMXCT030001224">
    <property type="protein sequence ID" value="CAL4775298.1"/>
    <property type="molecule type" value="Genomic_DNA"/>
</dbReference>
<sequence length="995" mass="110395">MERVRSWMSRSGSHVQNAVTRRSSDLSMEDAMQDPESAIFDITASRDAARFGFRGFLLLCTLLAFSVSATTIGLWSEMGCGSTCLMFLQRHKMLAILCAGASLLVLLILYLLDFFLPPHLPGEYCALYHGDRFLGRGLLLCAVGGLLGATVFLADTFPTAPLVLTIFLSPTLLIAVRQATKPKPCFVLGTGSKEASLQERLRMLKMVTGEEKEQCCFYKAATVAYLLTALTCINIWIPWAATTEVQLTEGMDATEREITFVRWSTPLIVGISNLIFASFTGLRVALDQTYAGTDDNRAQIILSSRSHLNRELMDHRIAILRARLAAETPGSQVQKTRDRAQQYLIQHTAHMRQLSNIVKIVGCGFIAILGALYIAFQLTAADSHIADMVQSFLGAFFLTFVAFIFVSFNRLWQAMSSWLQDLPLWKSAVGLCSSTWARAALLCLVVPLFPLIVVLSALNQAVRCVRGHKDGRCLTDRVHTMFVQMVHWEWVSLASWAYIMAVVMMLYKVIPLFINVLLAWLNSVVEHLPFAGILGFTFAAGMVLFMLPPVPGPPIYLFGGLVISKHCPYGFWWGCGICILLCMTLKLSACAIQQKGIGELLGNRQGIRHAVGVHRPFMRAIEHVLSRPGMSFGKCMILCGGPDWPTSVLAGILRLSLVQCTIGTLPVILSLIPLALTGSFYLRRDESEVWARAGNLMFSLTALVSVTFWTGMGWAIQDTFDKYNEQLTAPKVEFVELDWLDHCEERIREKCQLTVKDLPRWVAFFHFAGALLMVAVAQFFFWRADNCFGNFKVTDDVETLHWWPWKGDPHSAMIKKPGLAGLALVLVAFLFLLVSRTWRSRHNAKATQAVRAELALEEESWKARRIEQAQTWSPQSVSASPVIRGASAKSVEDLGDDLKSVVASAVEGLDVSTINTMKSMDSVIGIAVPDAGSQVVEMLRREFDVEDTSISVSASVAQDASAGVSERRRMRKACRCLYFDILVIFVIRLGCTSHS</sequence>
<feature type="transmembrane region" description="Helical" evidence="1">
    <location>
        <begin position="973"/>
        <end position="990"/>
    </location>
</feature>
<feature type="transmembrane region" description="Helical" evidence="1">
    <location>
        <begin position="528"/>
        <end position="550"/>
    </location>
</feature>
<evidence type="ECO:0000313" key="4">
    <source>
        <dbReference type="Proteomes" id="UP001152797"/>
    </source>
</evidence>
<evidence type="ECO:0000313" key="2">
    <source>
        <dbReference type="EMBL" id="CAI3987986.1"/>
    </source>
</evidence>
<comment type="caution">
    <text evidence="2">The sequence shown here is derived from an EMBL/GenBank/DDBJ whole genome shotgun (WGS) entry which is preliminary data.</text>
</comment>
<dbReference type="OrthoDB" id="498037at2759"/>
<organism evidence="2">
    <name type="scientific">Cladocopium goreaui</name>
    <dbReference type="NCBI Taxonomy" id="2562237"/>
    <lineage>
        <taxon>Eukaryota</taxon>
        <taxon>Sar</taxon>
        <taxon>Alveolata</taxon>
        <taxon>Dinophyceae</taxon>
        <taxon>Suessiales</taxon>
        <taxon>Symbiodiniaceae</taxon>
        <taxon>Cladocopium</taxon>
    </lineage>
</organism>
<dbReference type="AlphaFoldDB" id="A0A9P1CCX9"/>
<feature type="transmembrane region" description="Helical" evidence="1">
    <location>
        <begin position="388"/>
        <end position="408"/>
    </location>
</feature>
<keyword evidence="1" id="KW-0812">Transmembrane</keyword>
<reference evidence="2" key="1">
    <citation type="submission" date="2022-10" db="EMBL/GenBank/DDBJ databases">
        <authorList>
            <person name="Chen Y."/>
            <person name="Dougan E. K."/>
            <person name="Chan C."/>
            <person name="Rhodes N."/>
            <person name="Thang M."/>
        </authorList>
    </citation>
    <scope>NUCLEOTIDE SEQUENCE</scope>
</reference>
<keyword evidence="1" id="KW-1133">Transmembrane helix</keyword>
<protein>
    <submittedName>
        <fullName evidence="2">Uncharacterized protein</fullName>
    </submittedName>
</protein>
<feature type="transmembrane region" description="Helical" evidence="1">
    <location>
        <begin position="436"/>
        <end position="458"/>
    </location>
</feature>
<keyword evidence="1" id="KW-0472">Membrane</keyword>
<evidence type="ECO:0000256" key="1">
    <source>
        <dbReference type="SAM" id="Phobius"/>
    </source>
</evidence>
<keyword evidence="4" id="KW-1185">Reference proteome</keyword>
<feature type="transmembrane region" description="Helical" evidence="1">
    <location>
        <begin position="570"/>
        <end position="592"/>
    </location>
</feature>
<feature type="transmembrane region" description="Helical" evidence="1">
    <location>
        <begin position="655"/>
        <end position="676"/>
    </location>
</feature>